<dbReference type="Proteomes" id="UP000255334">
    <property type="component" value="Unassembled WGS sequence"/>
</dbReference>
<feature type="domain" description="TPM" evidence="1">
    <location>
        <begin position="29"/>
        <end position="140"/>
    </location>
</feature>
<name>A0A370XAL8_9GAMM</name>
<organism evidence="2 3">
    <name type="scientific">Dyella psychrodurans</name>
    <dbReference type="NCBI Taxonomy" id="1927960"/>
    <lineage>
        <taxon>Bacteria</taxon>
        <taxon>Pseudomonadati</taxon>
        <taxon>Pseudomonadota</taxon>
        <taxon>Gammaproteobacteria</taxon>
        <taxon>Lysobacterales</taxon>
        <taxon>Rhodanobacteraceae</taxon>
        <taxon>Dyella</taxon>
    </lineage>
</organism>
<dbReference type="InterPro" id="IPR007621">
    <property type="entry name" value="TPM_dom"/>
</dbReference>
<accession>A0A370XAL8</accession>
<dbReference type="PANTHER" id="PTHR30373">
    <property type="entry name" value="UPF0603 PROTEIN YGCG"/>
    <property type="match status" value="1"/>
</dbReference>
<dbReference type="EMBL" id="QRBF01000002">
    <property type="protein sequence ID" value="RDS85439.1"/>
    <property type="molecule type" value="Genomic_DNA"/>
</dbReference>
<gene>
    <name evidence="2" type="ORF">DWU99_07965</name>
</gene>
<evidence type="ECO:0000259" key="1">
    <source>
        <dbReference type="Pfam" id="PF04536"/>
    </source>
</evidence>
<evidence type="ECO:0000313" key="3">
    <source>
        <dbReference type="Proteomes" id="UP000255334"/>
    </source>
</evidence>
<evidence type="ECO:0000313" key="2">
    <source>
        <dbReference type="EMBL" id="RDS85439.1"/>
    </source>
</evidence>
<dbReference type="PANTHER" id="PTHR30373:SF8">
    <property type="entry name" value="BLL7265 PROTEIN"/>
    <property type="match status" value="1"/>
</dbReference>
<protein>
    <recommendedName>
        <fullName evidence="1">TPM domain-containing protein</fullName>
    </recommendedName>
</protein>
<proteinExistence type="predicted"/>
<dbReference type="Gene3D" id="3.10.310.50">
    <property type="match status" value="1"/>
</dbReference>
<reference evidence="2 3" key="1">
    <citation type="submission" date="2018-07" db="EMBL/GenBank/DDBJ databases">
        <title>Dyella monticola sp. nov. and Dyella psychrodurans sp. nov. isolated from monsoon evergreen broad-leaved forest soil of Dinghu Mountain, China.</title>
        <authorList>
            <person name="Gao Z."/>
            <person name="Qiu L."/>
        </authorList>
    </citation>
    <scope>NUCLEOTIDE SEQUENCE [LARGE SCALE GENOMIC DNA]</scope>
    <source>
        <strain evidence="2 3">4MSK11</strain>
    </source>
</reference>
<dbReference type="AlphaFoldDB" id="A0A370XAL8"/>
<dbReference type="RefSeq" id="WP_115477479.1">
    <property type="nucleotide sequence ID" value="NZ_QRBF01000002.1"/>
</dbReference>
<dbReference type="OrthoDB" id="5683663at2"/>
<comment type="caution">
    <text evidence="2">The sequence shown here is derived from an EMBL/GenBank/DDBJ whole genome shotgun (WGS) entry which is preliminary data.</text>
</comment>
<dbReference type="Pfam" id="PF04536">
    <property type="entry name" value="TPM_phosphatase"/>
    <property type="match status" value="1"/>
</dbReference>
<keyword evidence="3" id="KW-1185">Reference proteome</keyword>
<sequence length="167" mass="18951">MTRLKRLIANLFDGWFQMHRRFPSELLDEMTNAVSAGEHLHLGEVRFAIEARLSPQAVLEGVDSRSRARDVFSMLRVWDTEHNCGVLIYVLMAEHRIEIVADRGIARRVNINEWTSVCDAMRENFAAGKWGAGAMRGIADTHALLAKHFPSHGKPRPDELPDRPVLL</sequence>